<feature type="signal peptide" evidence="1">
    <location>
        <begin position="1"/>
        <end position="24"/>
    </location>
</feature>
<evidence type="ECO:0000313" key="3">
    <source>
        <dbReference type="EMBL" id="ABK45707.1"/>
    </source>
</evidence>
<sequence precursor="true">MWRPALFGLFTLLTALVPLSTASALEVLGERANACPAAREIALKGIGLFDVQPKKGLAALQEAYELCPADLAVGYNHGLALYLSDQKEQALHIWAKVLETHPDHLHTIANHAWTFFELGKDEDAHIAAFKALERFPGDFSLAHTKLYSLFRMGRYLEAYDWLNRANLQGLRAKKWQEQAARYVVEWECWRKFRAGEQYEALKQSINLLVKEYAKEEQFVVAKDMLARAHVDNEAEVPIVLPLPHEIWAKQGDVDDQRLVLDDYIEALPPINGWEKRTDTFALIIGISRYAHLPGRYFSARDADNMAKLLVRRGILQGDPDHLRLRTDREATTLTLQRDVDWLLEQGRLNPNAQLIFYYSGHGVPYQAVSGGALQDLLMVPVDVRQTWIAPEHALSMKDLRDSLDALQNRDVAVIVDSCFSGKPPCLARDVQLKPHHRSGAERAQKPWLLAAWDDRAAHYYAPGRQSAMTYFLLKGMLGAADGAANSGKDGWVGLSEAFLYVRDALQEKGIAMTPWMTQSSTMRLTQTGGDR</sequence>
<dbReference type="KEGG" id="mgm:Mmc1_3217"/>
<dbReference type="eggNOG" id="COG0457">
    <property type="taxonomic scope" value="Bacteria"/>
</dbReference>
<dbReference type="SUPFAM" id="SSF48452">
    <property type="entry name" value="TPR-like"/>
    <property type="match status" value="1"/>
</dbReference>
<protein>
    <submittedName>
        <fullName evidence="3">Peptidase C14, caspase catalytic subunit p20</fullName>
    </submittedName>
</protein>
<dbReference type="eggNOG" id="COG4249">
    <property type="taxonomic scope" value="Bacteria"/>
</dbReference>
<dbReference type="STRING" id="156889.Mmc1_3217"/>
<evidence type="ECO:0000259" key="2">
    <source>
        <dbReference type="Pfam" id="PF00656"/>
    </source>
</evidence>
<dbReference type="InterPro" id="IPR011990">
    <property type="entry name" value="TPR-like_helical_dom_sf"/>
</dbReference>
<feature type="domain" description="Peptidase C14 caspase" evidence="2">
    <location>
        <begin position="280"/>
        <end position="520"/>
    </location>
</feature>
<dbReference type="GO" id="GO:0006508">
    <property type="term" value="P:proteolysis"/>
    <property type="evidence" value="ECO:0007669"/>
    <property type="project" value="InterPro"/>
</dbReference>
<dbReference type="SUPFAM" id="SSF52129">
    <property type="entry name" value="Caspase-like"/>
    <property type="match status" value="1"/>
</dbReference>
<dbReference type="RefSeq" id="WP_011714770.1">
    <property type="nucleotide sequence ID" value="NC_008576.1"/>
</dbReference>
<gene>
    <name evidence="3" type="ordered locus">Mmc1_3217</name>
</gene>
<dbReference type="Pfam" id="PF00656">
    <property type="entry name" value="Peptidase_C14"/>
    <property type="match status" value="1"/>
</dbReference>
<dbReference type="GO" id="GO:0004197">
    <property type="term" value="F:cysteine-type endopeptidase activity"/>
    <property type="evidence" value="ECO:0007669"/>
    <property type="project" value="InterPro"/>
</dbReference>
<dbReference type="OrthoDB" id="9812126at2"/>
<organism evidence="3 4">
    <name type="scientific">Magnetococcus marinus (strain ATCC BAA-1437 / JCM 17883 / MC-1)</name>
    <dbReference type="NCBI Taxonomy" id="156889"/>
    <lineage>
        <taxon>Bacteria</taxon>
        <taxon>Pseudomonadati</taxon>
        <taxon>Pseudomonadota</taxon>
        <taxon>Magnetococcia</taxon>
        <taxon>Magnetococcales</taxon>
        <taxon>Magnetococcaceae</taxon>
        <taxon>Magnetococcus</taxon>
    </lineage>
</organism>
<dbReference type="AlphaFoldDB" id="A0LCL4"/>
<evidence type="ECO:0000313" key="4">
    <source>
        <dbReference type="Proteomes" id="UP000002586"/>
    </source>
</evidence>
<reference evidence="4" key="1">
    <citation type="journal article" date="2009" name="Appl. Environ. Microbiol.">
        <title>Complete genome sequence of the chemolithoautotrophic marine magnetotactic coccus strain MC-1.</title>
        <authorList>
            <person name="Schubbe S."/>
            <person name="Williams T.J."/>
            <person name="Xie G."/>
            <person name="Kiss H.E."/>
            <person name="Brettin T.S."/>
            <person name="Martinez D."/>
            <person name="Ross C.A."/>
            <person name="Schuler D."/>
            <person name="Cox B.L."/>
            <person name="Nealson K.H."/>
            <person name="Bazylinski D.A."/>
        </authorList>
    </citation>
    <scope>NUCLEOTIDE SEQUENCE [LARGE SCALE GENOMIC DNA]</scope>
    <source>
        <strain evidence="4">ATCC BAA-1437 / JCM 17883 / MC-1</strain>
    </source>
</reference>
<proteinExistence type="predicted"/>
<dbReference type="HOGENOM" id="CLU_512684_0_0_5"/>
<reference evidence="3 4" key="2">
    <citation type="journal article" date="2012" name="Int. J. Syst. Evol. Microbiol.">
        <title>Magnetococcus marinus gen. nov., sp. nov., a marine, magnetotactic bacterium that represents a novel lineage (Magnetococcaceae fam. nov.; Magnetococcales ord. nov.) at the base of the Alphaproteobacteria.</title>
        <authorList>
            <person name="Bazylinski D.A."/>
            <person name="Williams T.J."/>
            <person name="Lefevre C.T."/>
            <person name="Berg R.J."/>
            <person name="Zhang C.L."/>
            <person name="Bowser S.S."/>
            <person name="Dean A.J."/>
            <person name="Beveridge T.J."/>
        </authorList>
    </citation>
    <scope>NUCLEOTIDE SEQUENCE [LARGE SCALE GENOMIC DNA]</scope>
    <source>
        <strain evidence="4">ATCC BAA-1437 / JCM 17883 / MC-1</strain>
    </source>
</reference>
<dbReference type="Gene3D" id="3.40.50.1460">
    <property type="match status" value="1"/>
</dbReference>
<keyword evidence="4" id="KW-1185">Reference proteome</keyword>
<feature type="chain" id="PRO_5002626449" evidence="1">
    <location>
        <begin position="25"/>
        <end position="531"/>
    </location>
</feature>
<dbReference type="InterPro" id="IPR029030">
    <property type="entry name" value="Caspase-like_dom_sf"/>
</dbReference>
<dbReference type="EMBL" id="CP000471">
    <property type="protein sequence ID" value="ABK45707.1"/>
    <property type="molecule type" value="Genomic_DNA"/>
</dbReference>
<evidence type="ECO:0000256" key="1">
    <source>
        <dbReference type="SAM" id="SignalP"/>
    </source>
</evidence>
<dbReference type="InterPro" id="IPR011600">
    <property type="entry name" value="Pept_C14_caspase"/>
</dbReference>
<dbReference type="Proteomes" id="UP000002586">
    <property type="component" value="Chromosome"/>
</dbReference>
<dbReference type="Gene3D" id="1.25.40.10">
    <property type="entry name" value="Tetratricopeptide repeat domain"/>
    <property type="match status" value="1"/>
</dbReference>
<accession>A0LCL4</accession>
<name>A0LCL4_MAGMM</name>
<keyword evidence="1" id="KW-0732">Signal</keyword>